<keyword evidence="1" id="KW-1133">Transmembrane helix</keyword>
<gene>
    <name evidence="2" type="ORF">SAMN05216462_2116</name>
</gene>
<dbReference type="NCBIfam" id="NF041635">
    <property type="entry name" value="STM3941_fam"/>
    <property type="match status" value="1"/>
</dbReference>
<name>A0A1H4D4Q0_XYLRU</name>
<keyword evidence="1" id="KW-0472">Membrane</keyword>
<feature type="transmembrane region" description="Helical" evidence="1">
    <location>
        <begin position="37"/>
        <end position="54"/>
    </location>
</feature>
<reference evidence="2 3" key="1">
    <citation type="submission" date="2016-10" db="EMBL/GenBank/DDBJ databases">
        <authorList>
            <person name="de Groot N.N."/>
        </authorList>
    </citation>
    <scope>NUCLEOTIDE SEQUENCE [LARGE SCALE GENOMIC DNA]</scope>
    <source>
        <strain evidence="2 3">D31d</strain>
    </source>
</reference>
<dbReference type="EMBL" id="FNRF01000004">
    <property type="protein sequence ID" value="SEA67409.1"/>
    <property type="molecule type" value="Genomic_DNA"/>
</dbReference>
<organism evidence="2 3">
    <name type="scientific">Xylanibacter ruminicola</name>
    <name type="common">Prevotella ruminicola</name>
    <dbReference type="NCBI Taxonomy" id="839"/>
    <lineage>
        <taxon>Bacteria</taxon>
        <taxon>Pseudomonadati</taxon>
        <taxon>Bacteroidota</taxon>
        <taxon>Bacteroidia</taxon>
        <taxon>Bacteroidales</taxon>
        <taxon>Prevotellaceae</taxon>
        <taxon>Xylanibacter</taxon>
    </lineage>
</organism>
<protein>
    <submittedName>
        <fullName evidence="2">Uncharacterized protein</fullName>
    </submittedName>
</protein>
<evidence type="ECO:0000256" key="1">
    <source>
        <dbReference type="SAM" id="Phobius"/>
    </source>
</evidence>
<dbReference type="AlphaFoldDB" id="A0A1H4D4Q0"/>
<dbReference type="OrthoDB" id="1079245at2"/>
<feature type="transmembrane region" description="Helical" evidence="1">
    <location>
        <begin position="12"/>
        <end position="31"/>
    </location>
</feature>
<sequence>MKVLTVNYSKKLPAIGLLILVPLVGVVAYFSMRNEDAFRFVCAFAAAMFVNLAIELIRGWRRIVVNDECVEVKSRYKWTVCFRDVEDFYPVTYKGQYLIGIHYKQEHENYRTDEYLDETRATRMAYKLSPGAPYEIPTRYLDIKPQELLKQLNERLHLQKITSRTE</sequence>
<proteinExistence type="predicted"/>
<dbReference type="RefSeq" id="WP_074761512.1">
    <property type="nucleotide sequence ID" value="NZ_FNRF01000004.1"/>
</dbReference>
<dbReference type="InterPro" id="IPR048136">
    <property type="entry name" value="STM3941-like"/>
</dbReference>
<keyword evidence="1" id="KW-0812">Transmembrane</keyword>
<accession>A0A1H4D4Q0</accession>
<evidence type="ECO:0000313" key="3">
    <source>
        <dbReference type="Proteomes" id="UP000182257"/>
    </source>
</evidence>
<evidence type="ECO:0000313" key="2">
    <source>
        <dbReference type="EMBL" id="SEA67409.1"/>
    </source>
</evidence>
<dbReference type="Proteomes" id="UP000182257">
    <property type="component" value="Unassembled WGS sequence"/>
</dbReference>